<keyword evidence="5" id="KW-1133">Transmembrane helix</keyword>
<accession>A0A6A6AFJ8</accession>
<dbReference type="PANTHER" id="PTHR47356">
    <property type="entry name" value="FAD-DEPENDENT MONOOXYGENASE ASQG-RELATED"/>
    <property type="match status" value="1"/>
</dbReference>
<keyword evidence="5" id="KW-0472">Membrane</keyword>
<dbReference type="EMBL" id="ML977503">
    <property type="protein sequence ID" value="KAF2130679.1"/>
    <property type="molecule type" value="Genomic_DNA"/>
</dbReference>
<dbReference type="Gene3D" id="3.50.50.60">
    <property type="entry name" value="FAD/NAD(P)-binding domain"/>
    <property type="match status" value="1"/>
</dbReference>
<keyword evidence="4" id="KW-0560">Oxidoreductase</keyword>
<protein>
    <submittedName>
        <fullName evidence="7">FAD/NAD(P)-binding domain-containing protein</fullName>
    </submittedName>
</protein>
<feature type="transmembrane region" description="Helical" evidence="5">
    <location>
        <begin position="531"/>
        <end position="552"/>
    </location>
</feature>
<keyword evidence="2" id="KW-0285">Flavoprotein</keyword>
<feature type="transmembrane region" description="Helical" evidence="5">
    <location>
        <begin position="558"/>
        <end position="579"/>
    </location>
</feature>
<dbReference type="Pfam" id="PF01494">
    <property type="entry name" value="FAD_binding_3"/>
    <property type="match status" value="2"/>
</dbReference>
<dbReference type="OrthoDB" id="2431938at2759"/>
<gene>
    <name evidence="7" type="ORF">P153DRAFT_336456</name>
</gene>
<feature type="domain" description="FAD-binding" evidence="6">
    <location>
        <begin position="10"/>
        <end position="74"/>
    </location>
</feature>
<reference evidence="7" key="1">
    <citation type="journal article" date="2020" name="Stud. Mycol.">
        <title>101 Dothideomycetes genomes: a test case for predicting lifestyles and emergence of pathogens.</title>
        <authorList>
            <person name="Haridas S."/>
            <person name="Albert R."/>
            <person name="Binder M."/>
            <person name="Bloem J."/>
            <person name="Labutti K."/>
            <person name="Salamov A."/>
            <person name="Andreopoulos B."/>
            <person name="Baker S."/>
            <person name="Barry K."/>
            <person name="Bills G."/>
            <person name="Bluhm B."/>
            <person name="Cannon C."/>
            <person name="Castanera R."/>
            <person name="Culley D."/>
            <person name="Daum C."/>
            <person name="Ezra D."/>
            <person name="Gonzalez J."/>
            <person name="Henrissat B."/>
            <person name="Kuo A."/>
            <person name="Liang C."/>
            <person name="Lipzen A."/>
            <person name="Lutzoni F."/>
            <person name="Magnuson J."/>
            <person name="Mondo S."/>
            <person name="Nolan M."/>
            <person name="Ohm R."/>
            <person name="Pangilinan J."/>
            <person name="Park H.-J."/>
            <person name="Ramirez L."/>
            <person name="Alfaro M."/>
            <person name="Sun H."/>
            <person name="Tritt A."/>
            <person name="Yoshinaga Y."/>
            <person name="Zwiers L.-H."/>
            <person name="Turgeon B."/>
            <person name="Goodwin S."/>
            <person name="Spatafora J."/>
            <person name="Crous P."/>
            <person name="Grigoriev I."/>
        </authorList>
    </citation>
    <scope>NUCLEOTIDE SEQUENCE</scope>
    <source>
        <strain evidence="7">CBS 119687</strain>
    </source>
</reference>
<dbReference type="GeneID" id="54406132"/>
<dbReference type="InterPro" id="IPR036188">
    <property type="entry name" value="FAD/NAD-bd_sf"/>
</dbReference>
<comment type="similarity">
    <text evidence="1">Belongs to the paxM FAD-dependent monooxygenase family.</text>
</comment>
<dbReference type="GO" id="GO:0004497">
    <property type="term" value="F:monooxygenase activity"/>
    <property type="evidence" value="ECO:0007669"/>
    <property type="project" value="InterPro"/>
</dbReference>
<keyword evidence="5" id="KW-0812">Transmembrane</keyword>
<evidence type="ECO:0000313" key="8">
    <source>
        <dbReference type="Proteomes" id="UP000799771"/>
    </source>
</evidence>
<dbReference type="RefSeq" id="XP_033525066.1">
    <property type="nucleotide sequence ID" value="XM_033665700.1"/>
</dbReference>
<sequence>MADFEKHHDFKVVIVGGSISGLVLAHSLHQAGIDYIVLEGHDCIDPQVGASIGLFSNGSRILDQLGVYKSILDYPVAFLERRQVLHMLHHHAPDQSKILTGKKVVSVRTLTDGVEVQCKDGSKFTGDIVAGADGVHSRIRREMWRHAKSNGALKHLKDDEQAMFADYRCLYGMSSPVPGLRETSNYRTFNKDWSFLVIVGKDKCCFWFVFEKLNGTHRLPNLPKYTESDQAEFVKPFLKRHVSQDVAFEALWHRKTAATLAVLEEAQYHHWTYGRFVCLGDSIHKMTPNIGQGGNWAIESAAALTNKLHSMMRTTRRPSIGQVCATLSDYEQSRQVRTREVCTTAGFATRLEAFDKFWHKAMALYVVPWAGDMLVDVHCQSVAEAPTLDFLPPPERSLRQDTIFQAVQFDRQGPHVAWRVLRAIPLLALCFAAPHALEPAGSALPANQDAEAVQLAMLSYLGDFFPLQVIAVVETARRGNSMGIAALWPLFGLAGCWGSTGYAFPVYFFLQYISSPPSRYAAPDNRLVPTHYARSAVAATGMGYFLLVAYGVASQQNYAVYAHWYLLPACTAVFHYLFASFLTNTTSTDRVRNPRADMRYLLVSYAISGIFSGITYVYSSTLSPWGLRNILFIVGRLRQGPSNLLLEAIRPEKLIQRHHLLVLGSGLFWALLHLWDLKSTGRLKAGWFKVLGALGGMLVMFGPGTALVLGWAWREAVLARKTGPH</sequence>
<keyword evidence="8" id="KW-1185">Reference proteome</keyword>
<dbReference type="Proteomes" id="UP000799771">
    <property type="component" value="Unassembled WGS sequence"/>
</dbReference>
<evidence type="ECO:0000256" key="1">
    <source>
        <dbReference type="ARBA" id="ARBA00007992"/>
    </source>
</evidence>
<dbReference type="GO" id="GO:0071949">
    <property type="term" value="F:FAD binding"/>
    <property type="evidence" value="ECO:0007669"/>
    <property type="project" value="InterPro"/>
</dbReference>
<evidence type="ECO:0000313" key="7">
    <source>
        <dbReference type="EMBL" id="KAF2130679.1"/>
    </source>
</evidence>
<evidence type="ECO:0000256" key="2">
    <source>
        <dbReference type="ARBA" id="ARBA00022630"/>
    </source>
</evidence>
<dbReference type="InterPro" id="IPR002938">
    <property type="entry name" value="FAD-bd"/>
</dbReference>
<dbReference type="PRINTS" id="PR00420">
    <property type="entry name" value="RNGMNOXGNASE"/>
</dbReference>
<feature type="transmembrane region" description="Helical" evidence="5">
    <location>
        <begin position="600"/>
        <end position="619"/>
    </location>
</feature>
<feature type="transmembrane region" description="Helical" evidence="5">
    <location>
        <begin position="687"/>
        <end position="713"/>
    </location>
</feature>
<evidence type="ECO:0000259" key="6">
    <source>
        <dbReference type="Pfam" id="PF01494"/>
    </source>
</evidence>
<evidence type="ECO:0000256" key="4">
    <source>
        <dbReference type="ARBA" id="ARBA00023002"/>
    </source>
</evidence>
<feature type="transmembrane region" description="Helical" evidence="5">
    <location>
        <begin position="658"/>
        <end position="675"/>
    </location>
</feature>
<proteinExistence type="inferred from homology"/>
<dbReference type="PANTHER" id="PTHR47356:SF2">
    <property type="entry name" value="FAD-BINDING DOMAIN-CONTAINING PROTEIN-RELATED"/>
    <property type="match status" value="1"/>
</dbReference>
<dbReference type="InterPro" id="IPR050562">
    <property type="entry name" value="FAD_mOase_fung"/>
</dbReference>
<name>A0A6A6AFJ8_9PLEO</name>
<evidence type="ECO:0000256" key="5">
    <source>
        <dbReference type="SAM" id="Phobius"/>
    </source>
</evidence>
<dbReference type="SUPFAM" id="SSF51905">
    <property type="entry name" value="FAD/NAD(P)-binding domain"/>
    <property type="match status" value="1"/>
</dbReference>
<feature type="transmembrane region" description="Helical" evidence="5">
    <location>
        <begin position="486"/>
        <end position="510"/>
    </location>
</feature>
<dbReference type="AlphaFoldDB" id="A0A6A6AFJ8"/>
<organism evidence="7 8">
    <name type="scientific">Dothidotthia symphoricarpi CBS 119687</name>
    <dbReference type="NCBI Taxonomy" id="1392245"/>
    <lineage>
        <taxon>Eukaryota</taxon>
        <taxon>Fungi</taxon>
        <taxon>Dikarya</taxon>
        <taxon>Ascomycota</taxon>
        <taxon>Pezizomycotina</taxon>
        <taxon>Dothideomycetes</taxon>
        <taxon>Pleosporomycetidae</taxon>
        <taxon>Pleosporales</taxon>
        <taxon>Dothidotthiaceae</taxon>
        <taxon>Dothidotthia</taxon>
    </lineage>
</organism>
<evidence type="ECO:0000256" key="3">
    <source>
        <dbReference type="ARBA" id="ARBA00022827"/>
    </source>
</evidence>
<keyword evidence="3" id="KW-0274">FAD</keyword>
<feature type="domain" description="FAD-binding" evidence="6">
    <location>
        <begin position="227"/>
        <end position="338"/>
    </location>
</feature>